<gene>
    <name evidence="3" type="ORF">QQ020_02880</name>
</gene>
<comment type="caution">
    <text evidence="3">The sequence shown here is derived from an EMBL/GenBank/DDBJ whole genome shotgun (WGS) entry which is preliminary data.</text>
</comment>
<feature type="domain" description="Bacterial sugar transferase" evidence="2">
    <location>
        <begin position="7"/>
        <end position="186"/>
    </location>
</feature>
<keyword evidence="3" id="KW-0808">Transferase</keyword>
<dbReference type="GO" id="GO:0016740">
    <property type="term" value="F:transferase activity"/>
    <property type="evidence" value="ECO:0007669"/>
    <property type="project" value="UniProtKB-KW"/>
</dbReference>
<dbReference type="Proteomes" id="UP001172083">
    <property type="component" value="Unassembled WGS sequence"/>
</dbReference>
<dbReference type="PANTHER" id="PTHR30576:SF8">
    <property type="entry name" value="UNDECAPRENYL-PHOSPHATE GALACTOSE PHOSPHOTRANSFERASE"/>
    <property type="match status" value="1"/>
</dbReference>
<dbReference type="Pfam" id="PF02397">
    <property type="entry name" value="Bac_transf"/>
    <property type="match status" value="1"/>
</dbReference>
<evidence type="ECO:0000313" key="4">
    <source>
        <dbReference type="Proteomes" id="UP001172083"/>
    </source>
</evidence>
<keyword evidence="4" id="KW-1185">Reference proteome</keyword>
<name>A0ABT8KZQ3_9BACT</name>
<organism evidence="3 4">
    <name type="scientific">Agaribacillus aureus</name>
    <dbReference type="NCBI Taxonomy" id="3051825"/>
    <lineage>
        <taxon>Bacteria</taxon>
        <taxon>Pseudomonadati</taxon>
        <taxon>Bacteroidota</taxon>
        <taxon>Cytophagia</taxon>
        <taxon>Cytophagales</taxon>
        <taxon>Splendidivirgaceae</taxon>
        <taxon>Agaribacillus</taxon>
    </lineage>
</organism>
<dbReference type="PANTHER" id="PTHR30576">
    <property type="entry name" value="COLANIC BIOSYNTHESIS UDP-GLUCOSE LIPID CARRIER TRANSFERASE"/>
    <property type="match status" value="1"/>
</dbReference>
<proteinExistence type="inferred from homology"/>
<evidence type="ECO:0000259" key="2">
    <source>
        <dbReference type="Pfam" id="PF02397"/>
    </source>
</evidence>
<dbReference type="RefSeq" id="WP_346756305.1">
    <property type="nucleotide sequence ID" value="NZ_JAUJEB010000001.1"/>
</dbReference>
<dbReference type="EC" id="2.7.8.-" evidence="3"/>
<dbReference type="InterPro" id="IPR003362">
    <property type="entry name" value="Bact_transf"/>
</dbReference>
<dbReference type="EMBL" id="JAUJEB010000001">
    <property type="protein sequence ID" value="MDN5210969.1"/>
    <property type="molecule type" value="Genomic_DNA"/>
</dbReference>
<sequence>MYVRLLKPIIDLSMALLLAVALLPVFAVLTIVTAIVNSGKVWFVQSRVGYQEKEFKLYKFKTLLDANTESGQVIEDPVSHRPMVVTRWGRFMRIYSLDEIPQLINVLLNDLSFVGPRPLLPEYINYYSDEEKKRHQVKPGITGLAQVNGRKAVEWSQKLAFDVTYVNNISFLLDMKILVMTLWQCLQPRKETAEISLIDYKKQTE</sequence>
<protein>
    <submittedName>
        <fullName evidence="3">Sugar transferase</fullName>
        <ecNumber evidence="3">2.7.8.-</ecNumber>
    </submittedName>
</protein>
<comment type="similarity">
    <text evidence="1">Belongs to the bacterial sugar transferase family.</text>
</comment>
<evidence type="ECO:0000313" key="3">
    <source>
        <dbReference type="EMBL" id="MDN5210969.1"/>
    </source>
</evidence>
<reference evidence="3" key="1">
    <citation type="submission" date="2023-06" db="EMBL/GenBank/DDBJ databases">
        <title>Genomic of Agaribacillus aureum.</title>
        <authorList>
            <person name="Wang G."/>
        </authorList>
    </citation>
    <scope>NUCLEOTIDE SEQUENCE</scope>
    <source>
        <strain evidence="3">BMA12</strain>
    </source>
</reference>
<evidence type="ECO:0000256" key="1">
    <source>
        <dbReference type="ARBA" id="ARBA00006464"/>
    </source>
</evidence>
<accession>A0ABT8KZQ3</accession>